<dbReference type="OrthoDB" id="2523749at2759"/>
<accession>A0A4Y7PM92</accession>
<dbReference type="Gene3D" id="1.10.510.10">
    <property type="entry name" value="Transferase(Phosphotransferase) domain 1"/>
    <property type="match status" value="1"/>
</dbReference>
<organism evidence="1 2">
    <name type="scientific">Rickenella mellea</name>
    <dbReference type="NCBI Taxonomy" id="50990"/>
    <lineage>
        <taxon>Eukaryota</taxon>
        <taxon>Fungi</taxon>
        <taxon>Dikarya</taxon>
        <taxon>Basidiomycota</taxon>
        <taxon>Agaricomycotina</taxon>
        <taxon>Agaricomycetes</taxon>
        <taxon>Hymenochaetales</taxon>
        <taxon>Rickenellaceae</taxon>
        <taxon>Rickenella</taxon>
    </lineage>
</organism>
<dbReference type="EMBL" id="ML170240">
    <property type="protein sequence ID" value="TDL16553.1"/>
    <property type="molecule type" value="Genomic_DNA"/>
</dbReference>
<dbReference type="InterPro" id="IPR011009">
    <property type="entry name" value="Kinase-like_dom_sf"/>
</dbReference>
<evidence type="ECO:0008006" key="3">
    <source>
        <dbReference type="Google" id="ProtNLM"/>
    </source>
</evidence>
<name>A0A4Y7PM92_9AGAM</name>
<dbReference type="SUPFAM" id="SSF56112">
    <property type="entry name" value="Protein kinase-like (PK-like)"/>
    <property type="match status" value="1"/>
</dbReference>
<gene>
    <name evidence="1" type="ORF">BD410DRAFT_901952</name>
</gene>
<evidence type="ECO:0000313" key="2">
    <source>
        <dbReference type="Proteomes" id="UP000294933"/>
    </source>
</evidence>
<sequence length="280" mass="31384">MSSLVVDCAVNDVFPFMLTRLNIDGSATTPDQPSVRFTGGKNISYGERVQVYRGKLHHGEDTVTDAAVKFDLYNSCREDLVRESALYEEHAKTLQGTVVPTFYGIYHGIVDERPITCLVLEDCGDPIETWLHDASVEFSFKVAQHLMKLHSVGLQHNNISETNIVVKNGEPRLIDFSNATPHICGRKMEIVCGAPRPKVNAFACKELHNFASRQGIWEATDIFYYGAVVPKRYVTSAEYLLDLTPPHLIKTAKGRERILREASEIMSRLGIAKEKMTPEV</sequence>
<evidence type="ECO:0000313" key="1">
    <source>
        <dbReference type="EMBL" id="TDL16553.1"/>
    </source>
</evidence>
<protein>
    <recommendedName>
        <fullName evidence="3">Protein kinase domain-containing protein</fullName>
    </recommendedName>
</protein>
<reference evidence="1 2" key="1">
    <citation type="submission" date="2018-06" db="EMBL/GenBank/DDBJ databases">
        <title>A transcriptomic atlas of mushroom development highlights an independent origin of complex multicellularity.</title>
        <authorList>
            <consortium name="DOE Joint Genome Institute"/>
            <person name="Krizsan K."/>
            <person name="Almasi E."/>
            <person name="Merenyi Z."/>
            <person name="Sahu N."/>
            <person name="Viragh M."/>
            <person name="Koszo T."/>
            <person name="Mondo S."/>
            <person name="Kiss B."/>
            <person name="Balint B."/>
            <person name="Kues U."/>
            <person name="Barry K."/>
            <person name="Hegedus J.C."/>
            <person name="Henrissat B."/>
            <person name="Johnson J."/>
            <person name="Lipzen A."/>
            <person name="Ohm R."/>
            <person name="Nagy I."/>
            <person name="Pangilinan J."/>
            <person name="Yan J."/>
            <person name="Xiong Y."/>
            <person name="Grigoriev I.V."/>
            <person name="Hibbett D.S."/>
            <person name="Nagy L.G."/>
        </authorList>
    </citation>
    <scope>NUCLEOTIDE SEQUENCE [LARGE SCALE GENOMIC DNA]</scope>
    <source>
        <strain evidence="1 2">SZMC22713</strain>
    </source>
</reference>
<keyword evidence="2" id="KW-1185">Reference proteome</keyword>
<dbReference type="VEuPathDB" id="FungiDB:BD410DRAFT_901952"/>
<proteinExistence type="predicted"/>
<dbReference type="AlphaFoldDB" id="A0A4Y7PM92"/>
<dbReference type="STRING" id="50990.A0A4Y7PM92"/>
<dbReference type="Proteomes" id="UP000294933">
    <property type="component" value="Unassembled WGS sequence"/>
</dbReference>